<keyword evidence="9" id="KW-1185">Reference proteome</keyword>
<organism evidence="8 9">
    <name type="scientific">Colletotrichum plurivorum</name>
    <dbReference type="NCBI Taxonomy" id="2175906"/>
    <lineage>
        <taxon>Eukaryota</taxon>
        <taxon>Fungi</taxon>
        <taxon>Dikarya</taxon>
        <taxon>Ascomycota</taxon>
        <taxon>Pezizomycotina</taxon>
        <taxon>Sordariomycetes</taxon>
        <taxon>Hypocreomycetidae</taxon>
        <taxon>Glomerellales</taxon>
        <taxon>Glomerellaceae</taxon>
        <taxon>Colletotrichum</taxon>
        <taxon>Colletotrichum orchidearum species complex</taxon>
    </lineage>
</organism>
<dbReference type="Pfam" id="PF11951">
    <property type="entry name" value="Fungal_trans_2"/>
    <property type="match status" value="1"/>
</dbReference>
<sequence>MIESPAGMLESTGRAPTSAVGMSESFCRRSQLRRQHGTATIPPPVDWNISGNALERAMFHHVRQCTISGFGNIALLAKLWSNYIIPLGYYADSVRHALVSLGASHRSYIGDYPDEHQAADLQAYDDMAARQYAIATRHAARDLQNLDSTTIRTSLVCCLVFVCCEIMQGRYDKAVFHLRSGCKMLASLGDAATWTQSQTAASTTRQRCMAETVSRYYEQLCDIADMFNCLAFDTAFLMEEDGLIPDLSFFLRASTEADPSRAFTTAAEARYDAHRVERAFGLLLGFTFRGSFRPSISWSSFLDFPDEPPTSPAEDDYLEEWTVARLLFDEWSSRLDLYVRNVRANPSATRDELWEAQLLSFIQKDWTIFIKHCERTLEMPGHETFRELLDEAEAVVLSEIADIAQKPSFTLAADVIPRMVFIAAYAGDPGLQRRAINLLFSMRRREGMWDSREIATILESILIARECSLWDREFEKVSLPQLAGMLVSLKLCEGTRPLPLATLIN</sequence>
<dbReference type="GO" id="GO:0046872">
    <property type="term" value="F:metal ion binding"/>
    <property type="evidence" value="ECO:0007669"/>
    <property type="project" value="UniProtKB-KW"/>
</dbReference>
<evidence type="ECO:0000313" key="8">
    <source>
        <dbReference type="EMBL" id="KAF6835720.1"/>
    </source>
</evidence>
<keyword evidence="1" id="KW-0479">Metal-binding</keyword>
<proteinExistence type="predicted"/>
<dbReference type="InterPro" id="IPR021858">
    <property type="entry name" value="Fun_TF"/>
</dbReference>
<evidence type="ECO:0000256" key="7">
    <source>
        <dbReference type="SAM" id="MobiDB-lite"/>
    </source>
</evidence>
<comment type="caution">
    <text evidence="8">The sequence shown here is derived from an EMBL/GenBank/DDBJ whole genome shotgun (WGS) entry which is preliminary data.</text>
</comment>
<dbReference type="AlphaFoldDB" id="A0A8H6KQL8"/>
<keyword evidence="3" id="KW-0805">Transcription regulation</keyword>
<protein>
    <submittedName>
        <fullName evidence="8">C6 zinc finger domain protein</fullName>
    </submittedName>
</protein>
<dbReference type="PANTHER" id="PTHR36206">
    <property type="entry name" value="ASPERCRYPTIN BIOSYNTHESIS CLUSTER-SPECIFIC TRANSCRIPTION REGULATOR ATNN-RELATED"/>
    <property type="match status" value="1"/>
</dbReference>
<keyword evidence="2" id="KW-0862">Zinc</keyword>
<dbReference type="InterPro" id="IPR052360">
    <property type="entry name" value="Transcr_Regulatory_Proteins"/>
</dbReference>
<evidence type="ECO:0000256" key="4">
    <source>
        <dbReference type="ARBA" id="ARBA00023125"/>
    </source>
</evidence>
<keyword evidence="6" id="KW-0539">Nucleus</keyword>
<reference evidence="8" key="1">
    <citation type="journal article" date="2020" name="Phytopathology">
        <title>Genome Sequence Resources of Colletotrichum truncatum, C. plurivorum, C. musicola, and C. sojae: Four Species Pathogenic to Soybean (Glycine max).</title>
        <authorList>
            <person name="Rogerio F."/>
            <person name="Boufleur T.R."/>
            <person name="Ciampi-Guillardi M."/>
            <person name="Sukno S.A."/>
            <person name="Thon M.R."/>
            <person name="Massola Junior N.S."/>
            <person name="Baroncelli R."/>
        </authorList>
    </citation>
    <scope>NUCLEOTIDE SEQUENCE</scope>
    <source>
        <strain evidence="8">LFN00145</strain>
    </source>
</reference>
<evidence type="ECO:0000256" key="2">
    <source>
        <dbReference type="ARBA" id="ARBA00022833"/>
    </source>
</evidence>
<evidence type="ECO:0000256" key="1">
    <source>
        <dbReference type="ARBA" id="ARBA00022723"/>
    </source>
</evidence>
<evidence type="ECO:0000256" key="3">
    <source>
        <dbReference type="ARBA" id="ARBA00023015"/>
    </source>
</evidence>
<keyword evidence="5" id="KW-0804">Transcription</keyword>
<name>A0A8H6KQL8_9PEZI</name>
<dbReference type="GO" id="GO:0003677">
    <property type="term" value="F:DNA binding"/>
    <property type="evidence" value="ECO:0007669"/>
    <property type="project" value="UniProtKB-KW"/>
</dbReference>
<accession>A0A8H6KQL8</accession>
<keyword evidence="4" id="KW-0238">DNA-binding</keyword>
<dbReference type="Proteomes" id="UP000654918">
    <property type="component" value="Unassembled WGS sequence"/>
</dbReference>
<dbReference type="PANTHER" id="PTHR36206:SF12">
    <property type="entry name" value="ASPERCRYPTIN BIOSYNTHESIS CLUSTER-SPECIFIC TRANSCRIPTION REGULATOR ATNN-RELATED"/>
    <property type="match status" value="1"/>
</dbReference>
<evidence type="ECO:0000313" key="9">
    <source>
        <dbReference type="Proteomes" id="UP000654918"/>
    </source>
</evidence>
<feature type="region of interest" description="Disordered" evidence="7">
    <location>
        <begin position="1"/>
        <end position="20"/>
    </location>
</feature>
<evidence type="ECO:0000256" key="6">
    <source>
        <dbReference type="ARBA" id="ARBA00023242"/>
    </source>
</evidence>
<dbReference type="EMBL" id="WIGO01000038">
    <property type="protein sequence ID" value="KAF6835720.1"/>
    <property type="molecule type" value="Genomic_DNA"/>
</dbReference>
<gene>
    <name evidence="8" type="ORF">CPLU01_04190</name>
</gene>
<evidence type="ECO:0000256" key="5">
    <source>
        <dbReference type="ARBA" id="ARBA00023163"/>
    </source>
</evidence>